<feature type="region of interest" description="Disordered" evidence="1">
    <location>
        <begin position="270"/>
        <end position="294"/>
    </location>
</feature>
<dbReference type="RefSeq" id="WP_224956767.1">
    <property type="nucleotide sequence ID" value="NZ_BAAAYK010000038.1"/>
</dbReference>
<proteinExistence type="predicted"/>
<evidence type="ECO:0000256" key="1">
    <source>
        <dbReference type="SAM" id="MobiDB-lite"/>
    </source>
</evidence>
<dbReference type="Pfam" id="PF12706">
    <property type="entry name" value="Lactamase_B_2"/>
    <property type="match status" value="1"/>
</dbReference>
<dbReference type="Gene3D" id="3.60.15.10">
    <property type="entry name" value="Ribonuclease Z/Hydroxyacylglutathione hydrolase-like"/>
    <property type="match status" value="1"/>
</dbReference>
<feature type="compositionally biased region" description="Basic residues" evidence="1">
    <location>
        <begin position="284"/>
        <end position="294"/>
    </location>
</feature>
<name>A0ABP6RV81_9PSEU</name>
<comment type="caution">
    <text evidence="3">The sequence shown here is derived from an EMBL/GenBank/DDBJ whole genome shotgun (WGS) entry which is preliminary data.</text>
</comment>
<reference evidence="4" key="1">
    <citation type="journal article" date="2019" name="Int. J. Syst. Evol. Microbiol.">
        <title>The Global Catalogue of Microorganisms (GCM) 10K type strain sequencing project: providing services to taxonomists for standard genome sequencing and annotation.</title>
        <authorList>
            <consortium name="The Broad Institute Genomics Platform"/>
            <consortium name="The Broad Institute Genome Sequencing Center for Infectious Disease"/>
            <person name="Wu L."/>
            <person name="Ma J."/>
        </authorList>
    </citation>
    <scope>NUCLEOTIDE SEQUENCE [LARGE SCALE GENOMIC DNA]</scope>
    <source>
        <strain evidence="4">JCM 9687</strain>
    </source>
</reference>
<keyword evidence="4" id="KW-1185">Reference proteome</keyword>
<dbReference type="InterPro" id="IPR036866">
    <property type="entry name" value="RibonucZ/Hydroxyglut_hydro"/>
</dbReference>
<dbReference type="PANTHER" id="PTHR43546:SF7">
    <property type="entry name" value="METALLO-BETA-LACTAMASE DOMAIN-CONTAINING PROTEIN"/>
    <property type="match status" value="1"/>
</dbReference>
<evidence type="ECO:0000259" key="2">
    <source>
        <dbReference type="Pfam" id="PF12706"/>
    </source>
</evidence>
<dbReference type="EMBL" id="BAAAYK010000038">
    <property type="protein sequence ID" value="GAA3358125.1"/>
    <property type="molecule type" value="Genomic_DNA"/>
</dbReference>
<accession>A0ABP6RV81</accession>
<organism evidence="3 4">
    <name type="scientific">Saccharopolyspora gregorii</name>
    <dbReference type="NCBI Taxonomy" id="33914"/>
    <lineage>
        <taxon>Bacteria</taxon>
        <taxon>Bacillati</taxon>
        <taxon>Actinomycetota</taxon>
        <taxon>Actinomycetes</taxon>
        <taxon>Pseudonocardiales</taxon>
        <taxon>Pseudonocardiaceae</taxon>
        <taxon>Saccharopolyspora</taxon>
    </lineage>
</organism>
<dbReference type="InterPro" id="IPR050114">
    <property type="entry name" value="UPF0173_UPF0282_UlaG_hydrolase"/>
</dbReference>
<protein>
    <submittedName>
        <fullName evidence="3">MBL fold metallo-hydrolase</fullName>
    </submittedName>
</protein>
<dbReference type="PANTHER" id="PTHR43546">
    <property type="entry name" value="UPF0173 METAL-DEPENDENT HYDROLASE MJ1163-RELATED"/>
    <property type="match status" value="1"/>
</dbReference>
<dbReference type="SUPFAM" id="SSF56281">
    <property type="entry name" value="Metallo-hydrolase/oxidoreductase"/>
    <property type="match status" value="1"/>
</dbReference>
<evidence type="ECO:0000313" key="4">
    <source>
        <dbReference type="Proteomes" id="UP001500483"/>
    </source>
</evidence>
<gene>
    <name evidence="3" type="ORF">GCM10020366_28980</name>
</gene>
<evidence type="ECO:0000313" key="3">
    <source>
        <dbReference type="EMBL" id="GAA3358125.1"/>
    </source>
</evidence>
<dbReference type="Proteomes" id="UP001500483">
    <property type="component" value="Unassembled WGS sequence"/>
</dbReference>
<sequence>MDADPTGGQDCTITFVGTATVLLRLGEFALLSDPNFVRRGQWVHIGHGLLTRRRTEPAMTIDELPPLDGLVLSHLHGDHFDRVAARELPRDLPIFTTHHAARRLGRTGFTEPVPLPRWGRETMTKGGARLTITSLPGKHARGVLSAVVPPVMGTLVDYEPPVGRGLRLYLTGDTLVHDDLAAIGERFPGIDVALVHLGGTRVLGQLLTMDGPEGADLLELLRPSKAVPIHYDDYGLFKSPLSEFEREVRRRGIAGVEHVVRGDSLALFAPGEEPGPTADPARVTVRRRAPLGGR</sequence>
<feature type="domain" description="Metallo-beta-lactamase" evidence="2">
    <location>
        <begin position="51"/>
        <end position="231"/>
    </location>
</feature>
<dbReference type="InterPro" id="IPR001279">
    <property type="entry name" value="Metallo-B-lactamas"/>
</dbReference>